<comment type="caution">
    <text evidence="1">The sequence shown here is derived from an EMBL/GenBank/DDBJ whole genome shotgun (WGS) entry which is preliminary data.</text>
</comment>
<dbReference type="EMBL" id="CM023482">
    <property type="protein sequence ID" value="KAH6937938.1"/>
    <property type="molecule type" value="Genomic_DNA"/>
</dbReference>
<gene>
    <name evidence="1" type="ORF">HPB50_005450</name>
</gene>
<name>A0ACB7SVU9_HYAAI</name>
<evidence type="ECO:0000313" key="1">
    <source>
        <dbReference type="EMBL" id="KAH6937938.1"/>
    </source>
</evidence>
<accession>A0ACB7SVU9</accession>
<reference evidence="1" key="1">
    <citation type="submission" date="2020-05" db="EMBL/GenBank/DDBJ databases">
        <title>Large-scale comparative analyses of tick genomes elucidate their genetic diversity and vector capacities.</title>
        <authorList>
            <person name="Jia N."/>
            <person name="Wang J."/>
            <person name="Shi W."/>
            <person name="Du L."/>
            <person name="Sun Y."/>
            <person name="Zhan W."/>
            <person name="Jiang J."/>
            <person name="Wang Q."/>
            <person name="Zhang B."/>
            <person name="Ji P."/>
            <person name="Sakyi L.B."/>
            <person name="Cui X."/>
            <person name="Yuan T."/>
            <person name="Jiang B."/>
            <person name="Yang W."/>
            <person name="Lam T.T.-Y."/>
            <person name="Chang Q."/>
            <person name="Ding S."/>
            <person name="Wang X."/>
            <person name="Zhu J."/>
            <person name="Ruan X."/>
            <person name="Zhao L."/>
            <person name="Wei J."/>
            <person name="Que T."/>
            <person name="Du C."/>
            <person name="Cheng J."/>
            <person name="Dai P."/>
            <person name="Han X."/>
            <person name="Huang E."/>
            <person name="Gao Y."/>
            <person name="Liu J."/>
            <person name="Shao H."/>
            <person name="Ye R."/>
            <person name="Li L."/>
            <person name="Wei W."/>
            <person name="Wang X."/>
            <person name="Wang C."/>
            <person name="Yang T."/>
            <person name="Huo Q."/>
            <person name="Li W."/>
            <person name="Guo W."/>
            <person name="Chen H."/>
            <person name="Zhou L."/>
            <person name="Ni X."/>
            <person name="Tian J."/>
            <person name="Zhou Y."/>
            <person name="Sheng Y."/>
            <person name="Liu T."/>
            <person name="Pan Y."/>
            <person name="Xia L."/>
            <person name="Li J."/>
            <person name="Zhao F."/>
            <person name="Cao W."/>
        </authorList>
    </citation>
    <scope>NUCLEOTIDE SEQUENCE</scope>
    <source>
        <strain evidence="1">Hyas-2018</strain>
    </source>
</reference>
<keyword evidence="2" id="KW-1185">Reference proteome</keyword>
<organism evidence="1 2">
    <name type="scientific">Hyalomma asiaticum</name>
    <name type="common">Tick</name>
    <dbReference type="NCBI Taxonomy" id="266040"/>
    <lineage>
        <taxon>Eukaryota</taxon>
        <taxon>Metazoa</taxon>
        <taxon>Ecdysozoa</taxon>
        <taxon>Arthropoda</taxon>
        <taxon>Chelicerata</taxon>
        <taxon>Arachnida</taxon>
        <taxon>Acari</taxon>
        <taxon>Parasitiformes</taxon>
        <taxon>Ixodida</taxon>
        <taxon>Ixodoidea</taxon>
        <taxon>Ixodidae</taxon>
        <taxon>Hyalomminae</taxon>
        <taxon>Hyalomma</taxon>
    </lineage>
</organism>
<evidence type="ECO:0000313" key="2">
    <source>
        <dbReference type="Proteomes" id="UP000821845"/>
    </source>
</evidence>
<sequence length="534" mass="58205">MSPAGPQSEPRDPGVVADKCHDRCIPFGEGAFQVRILLITVFSGTVCLVHISIMWLSLREMDHWCLRPAAFVGLSVAAWKEMAIPRDASGSYSRCTVRDPPDGGPSARVVPCTSWEFNLTEYGNTVVSEWNLVCDRRWMATIAPLVAYALTILSLPLVGTAADRVGRKTVAVVSLTGLLLSLLSSALALDFQTYVVMNAVAMATSSALIVMYIVIYEVTTKSRRLVYSIIAPALPAILVPVFSILVDVYKLSWSSSHLLVAVLVSLLLIAFYTVEESFTWLVTKRNIAEAERVAVRAARLNGVATSECRDLFRRQLQQERVEMSSGEIVTSTRSASLRSRTLLLAFVWLSISWPQSQFSGAHGVSLDPQLRAVAYLGTGLTYLFVWPYLQGGRRVKATVATFALATGALTAILYATITDEYTALRAVLLVSMLLSRSVPITLMFFLAANLYPTEARCLAVSTGYACATLGDNMGKARYWSLFGRTEDHKGLAIESVLLAMAAVAAIHLPSDDGCDGGHRFSDALVQRTGSRHCE</sequence>
<proteinExistence type="predicted"/>
<dbReference type="Proteomes" id="UP000821845">
    <property type="component" value="Chromosome 2"/>
</dbReference>
<protein>
    <submittedName>
        <fullName evidence="1">Uncharacterized protein</fullName>
    </submittedName>
</protein>